<name>A0A5J5IYT8_9MICO</name>
<evidence type="ECO:0000313" key="1">
    <source>
        <dbReference type="EMBL" id="KAA9105067.1"/>
    </source>
</evidence>
<evidence type="ECO:0000313" key="2">
    <source>
        <dbReference type="Proteomes" id="UP000325827"/>
    </source>
</evidence>
<protein>
    <recommendedName>
        <fullName evidence="3">Flagellar biosynthesis protein</fullName>
    </recommendedName>
</protein>
<comment type="caution">
    <text evidence="1">The sequence shown here is derived from an EMBL/GenBank/DDBJ whole genome shotgun (WGS) entry which is preliminary data.</text>
</comment>
<dbReference type="Proteomes" id="UP000325827">
    <property type="component" value="Unassembled WGS sequence"/>
</dbReference>
<sequence>MSLEILREDALVSNADGMALRLSLPWIRSLPLASLVDLEVAIDGAPVTAPSISLGTRSLPPTDLAGEDAWWFIQDRVVVTARGTTGEGAHEVAVSFRLVVPYLQTGPDGPLVLPFHAERSLVVDAPASAPTVSRDVV</sequence>
<dbReference type="AlphaFoldDB" id="A0A5J5IYT8"/>
<gene>
    <name evidence="1" type="ORF">F6B43_18655</name>
</gene>
<keyword evidence="2" id="KW-1185">Reference proteome</keyword>
<evidence type="ECO:0008006" key="3">
    <source>
        <dbReference type="Google" id="ProtNLM"/>
    </source>
</evidence>
<dbReference type="OrthoDB" id="4940614at2"/>
<organism evidence="1 2">
    <name type="scientific">Microbacterium rhizomatis</name>
    <dbReference type="NCBI Taxonomy" id="1631477"/>
    <lineage>
        <taxon>Bacteria</taxon>
        <taxon>Bacillati</taxon>
        <taxon>Actinomycetota</taxon>
        <taxon>Actinomycetes</taxon>
        <taxon>Micrococcales</taxon>
        <taxon>Microbacteriaceae</taxon>
        <taxon>Microbacterium</taxon>
    </lineage>
</organism>
<dbReference type="EMBL" id="VYSA01000006">
    <property type="protein sequence ID" value="KAA9105067.1"/>
    <property type="molecule type" value="Genomic_DNA"/>
</dbReference>
<dbReference type="RefSeq" id="WP_150450526.1">
    <property type="nucleotide sequence ID" value="NZ_VYSA01000006.1"/>
</dbReference>
<proteinExistence type="predicted"/>
<accession>A0A5J5IYT8</accession>
<reference evidence="2" key="1">
    <citation type="submission" date="2019-09" db="EMBL/GenBank/DDBJ databases">
        <title>Mumia zhuanghuii sp. nov. isolated from the intestinal contents of plateau pika (Ochotona curzoniae) in the Qinghai-Tibet plateau of China.</title>
        <authorList>
            <person name="Tian Z."/>
        </authorList>
    </citation>
    <scope>NUCLEOTIDE SEQUENCE [LARGE SCALE GENOMIC DNA]</scope>
    <source>
        <strain evidence="2">JCM 30598</strain>
    </source>
</reference>